<keyword evidence="5 8" id="KW-1133">Transmembrane helix</keyword>
<dbReference type="SUPFAM" id="SSF48317">
    <property type="entry name" value="Acid phosphatase/Vanadium-dependent haloperoxidase"/>
    <property type="match status" value="1"/>
</dbReference>
<dbReference type="CDD" id="cd01610">
    <property type="entry name" value="PAP2_like"/>
    <property type="match status" value="1"/>
</dbReference>
<dbReference type="InterPro" id="IPR036938">
    <property type="entry name" value="PAP2/HPO_sf"/>
</dbReference>
<evidence type="ECO:0000256" key="5">
    <source>
        <dbReference type="ARBA" id="ARBA00022989"/>
    </source>
</evidence>
<evidence type="ECO:0000256" key="1">
    <source>
        <dbReference type="ARBA" id="ARBA00004651"/>
    </source>
</evidence>
<dbReference type="EMBL" id="BAAALS010000003">
    <property type="protein sequence ID" value="GAA1739357.1"/>
    <property type="molecule type" value="Genomic_DNA"/>
</dbReference>
<evidence type="ECO:0000256" key="8">
    <source>
        <dbReference type="SAM" id="Phobius"/>
    </source>
</evidence>
<feature type="region of interest" description="Disordered" evidence="7">
    <location>
        <begin position="210"/>
        <end position="247"/>
    </location>
</feature>
<comment type="caution">
    <text evidence="10">The sequence shown here is derived from an EMBL/GenBank/DDBJ whole genome shotgun (WGS) entry which is preliminary data.</text>
</comment>
<accession>A0ABP4VYR7</accession>
<dbReference type="PANTHER" id="PTHR14969">
    <property type="entry name" value="SPHINGOSINE-1-PHOSPHATE PHOSPHOHYDROLASE"/>
    <property type="match status" value="1"/>
</dbReference>
<comment type="subcellular location">
    <subcellularLocation>
        <location evidence="1">Cell membrane</location>
        <topology evidence="1">Multi-pass membrane protein</topology>
    </subcellularLocation>
</comment>
<feature type="transmembrane region" description="Helical" evidence="8">
    <location>
        <begin position="166"/>
        <end position="186"/>
    </location>
</feature>
<dbReference type="Gene3D" id="1.20.144.10">
    <property type="entry name" value="Phosphatidic acid phosphatase type 2/haloperoxidase"/>
    <property type="match status" value="1"/>
</dbReference>
<dbReference type="InterPro" id="IPR000326">
    <property type="entry name" value="PAP2/HPO"/>
</dbReference>
<evidence type="ECO:0000256" key="6">
    <source>
        <dbReference type="ARBA" id="ARBA00023136"/>
    </source>
</evidence>
<sequence>MRSEARYAVEVPEFLGDWYRGVVDFAGGTPGFVQDFMAHFTELGIIALMGVWAVMWWRTRAAPSRAMALALLGPVGVVVAYALSEGAKVLVDEERPCRTFADVSIIAQTCPPTGDWSFPSNHSTINGALVIAIMMVSWRVGLVMLPFGMLGAFSRVFVGVHYPHDVLVGFLLGAAVTAVLVLALAGPVTRLVEALRANAALARLLVAGGQPPPAPAPPLVSERIGPGLYQSQSSSPRRGDEEHTVRE</sequence>
<evidence type="ECO:0000256" key="3">
    <source>
        <dbReference type="ARBA" id="ARBA00022692"/>
    </source>
</evidence>
<feature type="transmembrane region" description="Helical" evidence="8">
    <location>
        <begin position="128"/>
        <end position="154"/>
    </location>
</feature>
<reference evidence="11" key="1">
    <citation type="journal article" date="2019" name="Int. J. Syst. Evol. Microbiol.">
        <title>The Global Catalogue of Microorganisms (GCM) 10K type strain sequencing project: providing services to taxonomists for standard genome sequencing and annotation.</title>
        <authorList>
            <consortium name="The Broad Institute Genomics Platform"/>
            <consortium name="The Broad Institute Genome Sequencing Center for Infectious Disease"/>
            <person name="Wu L."/>
            <person name="Ma J."/>
        </authorList>
    </citation>
    <scope>NUCLEOTIDE SEQUENCE [LARGE SCALE GENOMIC DNA]</scope>
    <source>
        <strain evidence="11">JCM 13249</strain>
    </source>
</reference>
<keyword evidence="11" id="KW-1185">Reference proteome</keyword>
<organism evidence="10 11">
    <name type="scientific">Luedemannella helvata</name>
    <dbReference type="NCBI Taxonomy" id="349315"/>
    <lineage>
        <taxon>Bacteria</taxon>
        <taxon>Bacillati</taxon>
        <taxon>Actinomycetota</taxon>
        <taxon>Actinomycetes</taxon>
        <taxon>Micromonosporales</taxon>
        <taxon>Micromonosporaceae</taxon>
        <taxon>Luedemannella</taxon>
    </lineage>
</organism>
<dbReference type="RefSeq" id="WP_344076843.1">
    <property type="nucleotide sequence ID" value="NZ_BAAALS010000003.1"/>
</dbReference>
<evidence type="ECO:0000256" key="2">
    <source>
        <dbReference type="ARBA" id="ARBA00022475"/>
    </source>
</evidence>
<dbReference type="SMART" id="SM00014">
    <property type="entry name" value="acidPPc"/>
    <property type="match status" value="1"/>
</dbReference>
<evidence type="ECO:0000313" key="10">
    <source>
        <dbReference type="EMBL" id="GAA1739357.1"/>
    </source>
</evidence>
<keyword evidence="3 8" id="KW-0812">Transmembrane</keyword>
<evidence type="ECO:0000256" key="7">
    <source>
        <dbReference type="SAM" id="MobiDB-lite"/>
    </source>
</evidence>
<feature type="compositionally biased region" description="Basic and acidic residues" evidence="7">
    <location>
        <begin position="237"/>
        <end position="247"/>
    </location>
</feature>
<evidence type="ECO:0000313" key="11">
    <source>
        <dbReference type="Proteomes" id="UP001500655"/>
    </source>
</evidence>
<name>A0ABP4VYR7_9ACTN</name>
<keyword evidence="2" id="KW-1003">Cell membrane</keyword>
<feature type="domain" description="Phosphatidic acid phosphatase type 2/haloperoxidase" evidence="9">
    <location>
        <begin position="67"/>
        <end position="181"/>
    </location>
</feature>
<dbReference type="Proteomes" id="UP001500655">
    <property type="component" value="Unassembled WGS sequence"/>
</dbReference>
<protein>
    <recommendedName>
        <fullName evidence="9">Phosphatidic acid phosphatase type 2/haloperoxidase domain-containing protein</fullName>
    </recommendedName>
</protein>
<evidence type="ECO:0000256" key="4">
    <source>
        <dbReference type="ARBA" id="ARBA00022801"/>
    </source>
</evidence>
<keyword evidence="4" id="KW-0378">Hydrolase</keyword>
<dbReference type="Pfam" id="PF01569">
    <property type="entry name" value="PAP2"/>
    <property type="match status" value="1"/>
</dbReference>
<dbReference type="PANTHER" id="PTHR14969:SF62">
    <property type="entry name" value="DECAPRENYLPHOSPHORYL-5-PHOSPHORIBOSE PHOSPHATASE RV3807C-RELATED"/>
    <property type="match status" value="1"/>
</dbReference>
<evidence type="ECO:0000259" key="9">
    <source>
        <dbReference type="SMART" id="SM00014"/>
    </source>
</evidence>
<keyword evidence="6 8" id="KW-0472">Membrane</keyword>
<feature type="transmembrane region" description="Helical" evidence="8">
    <location>
        <begin position="36"/>
        <end position="54"/>
    </location>
</feature>
<proteinExistence type="predicted"/>
<gene>
    <name evidence="10" type="ORF">GCM10009681_07640</name>
</gene>